<feature type="domain" description="Putative restriction endonuclease" evidence="1">
    <location>
        <begin position="7"/>
        <end position="175"/>
    </location>
</feature>
<dbReference type="SUPFAM" id="SSF52980">
    <property type="entry name" value="Restriction endonuclease-like"/>
    <property type="match status" value="1"/>
</dbReference>
<proteinExistence type="predicted"/>
<sequence>MPQMLVDEFEELARAAPETVWLEFINGKLEEKPAQDGNGAETLNWLVRSCLERRPELSLYPHRGLKTEARREGRARTSAVLAPRRHIVGHGEWSDPEGMLMTVEVTSRDRDSDRRLRSEKRDGYAAAGIPVYLLIDRDDCTVTVHCEPEDGKYRSLTARPYGAVIKIPDPVGITLETDKLRDYAS</sequence>
<dbReference type="InterPro" id="IPR012296">
    <property type="entry name" value="Nuclease_put_TT1808"/>
</dbReference>
<dbReference type="InterPro" id="IPR008538">
    <property type="entry name" value="Uma2"/>
</dbReference>
<dbReference type="HOGENOM" id="CLU_076312_4_1_11"/>
<dbReference type="Proteomes" id="UP000003963">
    <property type="component" value="Unassembled WGS sequence"/>
</dbReference>
<keyword evidence="3" id="KW-1185">Reference proteome</keyword>
<evidence type="ECO:0000313" key="2">
    <source>
        <dbReference type="EMBL" id="EFL25293.1"/>
    </source>
</evidence>
<accession>D9WES8</accession>
<gene>
    <name evidence="2" type="ORF">SSOG_05007</name>
</gene>
<evidence type="ECO:0000259" key="1">
    <source>
        <dbReference type="Pfam" id="PF05685"/>
    </source>
</evidence>
<dbReference type="Gene3D" id="3.90.1570.10">
    <property type="entry name" value="tt1808, chain A"/>
    <property type="match status" value="1"/>
</dbReference>
<dbReference type="PANTHER" id="PTHR35400:SF3">
    <property type="entry name" value="SLL1072 PROTEIN"/>
    <property type="match status" value="1"/>
</dbReference>
<dbReference type="PANTHER" id="PTHR35400">
    <property type="entry name" value="SLR1083 PROTEIN"/>
    <property type="match status" value="1"/>
</dbReference>
<evidence type="ECO:0000313" key="3">
    <source>
        <dbReference type="Proteomes" id="UP000003963"/>
    </source>
</evidence>
<reference evidence="2 3" key="1">
    <citation type="submission" date="2009-02" db="EMBL/GenBank/DDBJ databases">
        <title>Annotation of Streptomyces hygroscopicus strain ATCC 53653.</title>
        <authorList>
            <consortium name="The Broad Institute Genome Sequencing Platform"/>
            <consortium name="Broad Institute Microbial Sequencing Center"/>
            <person name="Fischbach M."/>
            <person name="Godfrey P."/>
            <person name="Ward D."/>
            <person name="Young S."/>
            <person name="Zeng Q."/>
            <person name="Koehrsen M."/>
            <person name="Alvarado L."/>
            <person name="Berlin A.M."/>
            <person name="Bochicchio J."/>
            <person name="Borenstein D."/>
            <person name="Chapman S.B."/>
            <person name="Chen Z."/>
            <person name="Engels R."/>
            <person name="Freedman E."/>
            <person name="Gellesch M."/>
            <person name="Goldberg J."/>
            <person name="Griggs A."/>
            <person name="Gujja S."/>
            <person name="Heilman E.R."/>
            <person name="Heiman D.I."/>
            <person name="Hepburn T.A."/>
            <person name="Howarth C."/>
            <person name="Jen D."/>
            <person name="Larson L."/>
            <person name="Lewis B."/>
            <person name="Mehta T."/>
            <person name="Park D."/>
            <person name="Pearson M."/>
            <person name="Richards J."/>
            <person name="Roberts A."/>
            <person name="Saif S."/>
            <person name="Shea T.D."/>
            <person name="Shenoy N."/>
            <person name="Sisk P."/>
            <person name="Stolte C."/>
            <person name="Sykes S.N."/>
            <person name="Thomson T."/>
            <person name="Walk T."/>
            <person name="White J."/>
            <person name="Yandava C."/>
            <person name="Straight P."/>
            <person name="Clardy J."/>
            <person name="Hung D."/>
            <person name="Kolter R."/>
            <person name="Mekalanos J."/>
            <person name="Walker S."/>
            <person name="Walsh C.T."/>
            <person name="Wieland-Brown L.C."/>
            <person name="Haas B."/>
            <person name="Nusbaum C."/>
            <person name="Birren B."/>
        </authorList>
    </citation>
    <scope>NUCLEOTIDE SEQUENCE [LARGE SCALE GENOMIC DNA]</scope>
    <source>
        <strain evidence="2 3">ATCC 53653</strain>
    </source>
</reference>
<dbReference type="AlphaFoldDB" id="D9WES8"/>
<dbReference type="RefSeq" id="WP_009717097.1">
    <property type="nucleotide sequence ID" value="NZ_GG657754.1"/>
</dbReference>
<dbReference type="OrthoDB" id="4537149at2"/>
<organism evidence="2 3">
    <name type="scientific">Streptomyces himastatinicus ATCC 53653</name>
    <dbReference type="NCBI Taxonomy" id="457427"/>
    <lineage>
        <taxon>Bacteria</taxon>
        <taxon>Bacillati</taxon>
        <taxon>Actinomycetota</taxon>
        <taxon>Actinomycetes</taxon>
        <taxon>Kitasatosporales</taxon>
        <taxon>Streptomycetaceae</taxon>
        <taxon>Streptomyces</taxon>
        <taxon>Streptomyces violaceusniger group</taxon>
    </lineage>
</organism>
<dbReference type="STRING" id="457427.SSOG_05007"/>
<dbReference type="InterPro" id="IPR011335">
    <property type="entry name" value="Restrct_endonuc-II-like"/>
</dbReference>
<dbReference type="Pfam" id="PF05685">
    <property type="entry name" value="Uma2"/>
    <property type="match status" value="1"/>
</dbReference>
<protein>
    <recommendedName>
        <fullName evidence="1">Putative restriction endonuclease domain-containing protein</fullName>
    </recommendedName>
</protein>
<name>D9WES8_9ACTN</name>
<dbReference type="EMBL" id="GG657754">
    <property type="protein sequence ID" value="EFL25293.1"/>
    <property type="molecule type" value="Genomic_DNA"/>
</dbReference>